<dbReference type="Gene3D" id="1.10.10.10">
    <property type="entry name" value="Winged helix-like DNA-binding domain superfamily/Winged helix DNA-binding domain"/>
    <property type="match status" value="1"/>
</dbReference>
<evidence type="ECO:0000313" key="7">
    <source>
        <dbReference type="Proteomes" id="UP000265581"/>
    </source>
</evidence>
<dbReference type="Pfam" id="PF03466">
    <property type="entry name" value="LysR_substrate"/>
    <property type="match status" value="1"/>
</dbReference>
<accession>A0A371P2S9</accession>
<organism evidence="6 7">
    <name type="scientific">Aeromicrobium endophyticum</name>
    <dbReference type="NCBI Taxonomy" id="2292704"/>
    <lineage>
        <taxon>Bacteria</taxon>
        <taxon>Bacillati</taxon>
        <taxon>Actinomycetota</taxon>
        <taxon>Actinomycetes</taxon>
        <taxon>Propionibacteriales</taxon>
        <taxon>Nocardioidaceae</taxon>
        <taxon>Aeromicrobium</taxon>
    </lineage>
</organism>
<dbReference type="InterPro" id="IPR036390">
    <property type="entry name" value="WH_DNA-bd_sf"/>
</dbReference>
<keyword evidence="2" id="KW-0805">Transcription regulation</keyword>
<dbReference type="AlphaFoldDB" id="A0A371P2S9"/>
<keyword evidence="7" id="KW-1185">Reference proteome</keyword>
<gene>
    <name evidence="6" type="ORF">DX116_13670</name>
</gene>
<dbReference type="InterPro" id="IPR036388">
    <property type="entry name" value="WH-like_DNA-bd_sf"/>
</dbReference>
<evidence type="ECO:0000256" key="1">
    <source>
        <dbReference type="ARBA" id="ARBA00009437"/>
    </source>
</evidence>
<dbReference type="GO" id="GO:0003700">
    <property type="term" value="F:DNA-binding transcription factor activity"/>
    <property type="evidence" value="ECO:0007669"/>
    <property type="project" value="InterPro"/>
</dbReference>
<dbReference type="Gene3D" id="3.40.190.10">
    <property type="entry name" value="Periplasmic binding protein-like II"/>
    <property type="match status" value="2"/>
</dbReference>
<dbReference type="GO" id="GO:0032993">
    <property type="term" value="C:protein-DNA complex"/>
    <property type="evidence" value="ECO:0007669"/>
    <property type="project" value="TreeGrafter"/>
</dbReference>
<dbReference type="OrthoDB" id="3181812at2"/>
<evidence type="ECO:0000313" key="6">
    <source>
        <dbReference type="EMBL" id="REK70205.1"/>
    </source>
</evidence>
<dbReference type="SUPFAM" id="SSF46785">
    <property type="entry name" value="Winged helix' DNA-binding domain"/>
    <property type="match status" value="1"/>
</dbReference>
<dbReference type="Proteomes" id="UP000265581">
    <property type="component" value="Unassembled WGS sequence"/>
</dbReference>
<comment type="similarity">
    <text evidence="1">Belongs to the LysR transcriptional regulatory family.</text>
</comment>
<dbReference type="EMBL" id="QUBR01000002">
    <property type="protein sequence ID" value="REK70205.1"/>
    <property type="molecule type" value="Genomic_DNA"/>
</dbReference>
<evidence type="ECO:0000256" key="3">
    <source>
        <dbReference type="ARBA" id="ARBA00023125"/>
    </source>
</evidence>
<dbReference type="PANTHER" id="PTHR30346">
    <property type="entry name" value="TRANSCRIPTIONAL DUAL REGULATOR HCAR-RELATED"/>
    <property type="match status" value="1"/>
</dbReference>
<feature type="domain" description="HTH lysR-type" evidence="5">
    <location>
        <begin position="1"/>
        <end position="58"/>
    </location>
</feature>
<dbReference type="SUPFAM" id="SSF53850">
    <property type="entry name" value="Periplasmic binding protein-like II"/>
    <property type="match status" value="1"/>
</dbReference>
<reference evidence="6 7" key="1">
    <citation type="submission" date="2018-08" db="EMBL/GenBank/DDBJ databases">
        <title>Aeromicrobium sp. M2KJ-4, whole genome shotgun sequence.</title>
        <authorList>
            <person name="Tuo L."/>
        </authorList>
    </citation>
    <scope>NUCLEOTIDE SEQUENCE [LARGE SCALE GENOMIC DNA]</scope>
    <source>
        <strain evidence="6 7">M2KJ-4</strain>
    </source>
</reference>
<evidence type="ECO:0000256" key="4">
    <source>
        <dbReference type="ARBA" id="ARBA00023163"/>
    </source>
</evidence>
<comment type="caution">
    <text evidence="6">The sequence shown here is derived from an EMBL/GenBank/DDBJ whole genome shotgun (WGS) entry which is preliminary data.</text>
</comment>
<protein>
    <submittedName>
        <fullName evidence="6">LysR family transcriptional regulator</fullName>
    </submittedName>
</protein>
<dbReference type="PANTHER" id="PTHR30346:SF0">
    <property type="entry name" value="HCA OPERON TRANSCRIPTIONAL ACTIVATOR HCAR"/>
    <property type="match status" value="1"/>
</dbReference>
<dbReference type="InterPro" id="IPR005119">
    <property type="entry name" value="LysR_subst-bd"/>
</dbReference>
<sequence>MDVESLRSVVTLADELHFGRAARRHFVSEAPFGRRIRRVEAAVGGKIFERTSRRVGLTPYGEVVVARIRAVLAGLDTLRPSPHDGAAVRVGVLGFGVGRSWHRLRRLALGEVADVALVHRPLSLADQYSALRHDEVDVALVHHLGDVDGLDLIPVMRTPRVAVVPRDSTYSSADHLGVDDVRPGSWLAFEGVDDRFADWVGSTGGGRVTTTLDTLVTAVATTGLLGVHGAVASEFYARPDVVFVPLEGAPVTTALAVRCDDHRPAIDAFRRAAHQVSEVPAAS</sequence>
<proteinExistence type="inferred from homology"/>
<keyword evidence="3" id="KW-0238">DNA-binding</keyword>
<keyword evidence="4" id="KW-0804">Transcription</keyword>
<name>A0A371P2S9_9ACTN</name>
<evidence type="ECO:0000256" key="2">
    <source>
        <dbReference type="ARBA" id="ARBA00023015"/>
    </source>
</evidence>
<evidence type="ECO:0000259" key="5">
    <source>
        <dbReference type="PROSITE" id="PS50931"/>
    </source>
</evidence>
<dbReference type="RefSeq" id="WP_119704803.1">
    <property type="nucleotide sequence ID" value="NZ_JBHSOI010000002.1"/>
</dbReference>
<dbReference type="InterPro" id="IPR000847">
    <property type="entry name" value="LysR_HTH_N"/>
</dbReference>
<dbReference type="Pfam" id="PF00126">
    <property type="entry name" value="HTH_1"/>
    <property type="match status" value="1"/>
</dbReference>
<dbReference type="GO" id="GO:0003677">
    <property type="term" value="F:DNA binding"/>
    <property type="evidence" value="ECO:0007669"/>
    <property type="project" value="UniProtKB-KW"/>
</dbReference>
<dbReference type="PROSITE" id="PS50931">
    <property type="entry name" value="HTH_LYSR"/>
    <property type="match status" value="1"/>
</dbReference>